<gene>
    <name evidence="1" type="ORF">FA95DRAFT_1578145</name>
</gene>
<accession>A0ACB8R456</accession>
<dbReference type="EMBL" id="MU276474">
    <property type="protein sequence ID" value="KAI0038535.1"/>
    <property type="molecule type" value="Genomic_DNA"/>
</dbReference>
<keyword evidence="2" id="KW-1185">Reference proteome</keyword>
<reference evidence="1" key="2">
    <citation type="journal article" date="2022" name="New Phytol.">
        <title>Evolutionary transition to the ectomycorrhizal habit in the genomes of a hyperdiverse lineage of mushroom-forming fungi.</title>
        <authorList>
            <person name="Looney B."/>
            <person name="Miyauchi S."/>
            <person name="Morin E."/>
            <person name="Drula E."/>
            <person name="Courty P.E."/>
            <person name="Kohler A."/>
            <person name="Kuo A."/>
            <person name="LaButti K."/>
            <person name="Pangilinan J."/>
            <person name="Lipzen A."/>
            <person name="Riley R."/>
            <person name="Andreopoulos W."/>
            <person name="He G."/>
            <person name="Johnson J."/>
            <person name="Nolan M."/>
            <person name="Tritt A."/>
            <person name="Barry K.W."/>
            <person name="Grigoriev I.V."/>
            <person name="Nagy L.G."/>
            <person name="Hibbett D."/>
            <person name="Henrissat B."/>
            <person name="Matheny P.B."/>
            <person name="Labbe J."/>
            <person name="Martin F.M."/>
        </authorList>
    </citation>
    <scope>NUCLEOTIDE SEQUENCE</scope>
    <source>
        <strain evidence="1">FP105234-sp</strain>
    </source>
</reference>
<evidence type="ECO:0000313" key="2">
    <source>
        <dbReference type="Proteomes" id="UP000814033"/>
    </source>
</evidence>
<dbReference type="Proteomes" id="UP000814033">
    <property type="component" value="Unassembled WGS sequence"/>
</dbReference>
<protein>
    <submittedName>
        <fullName evidence="1">Uncharacterized protein</fullName>
    </submittedName>
</protein>
<comment type="caution">
    <text evidence="1">The sequence shown here is derived from an EMBL/GenBank/DDBJ whole genome shotgun (WGS) entry which is preliminary data.</text>
</comment>
<sequence>MAPRPKETKEAQRVSPRSSGNAKQPSAPNNPVPNERVGAPADDPPVRDPAPHLADTSRTNATPGPSGVTPSTVHDIDGNGRSALTSLTDIENALDEPGDDGHATSLQDKGKDRAIDDGHGSMGTQIMDPRLITMLDDLQMHVAAHDSQLETAAVVAEQARQSVQAATVARVQINSIISAIMHQYGSPVIKQEEEEIDLSQLPPAAPVSIVVTPPSILDSPGSSSHAGLGTRTPEEGIRNLEKHRARMAEMIQKTTPVGRSDHRIAPKVAGPTERGRVREHAAQFDRKVLKSNDRHIRIAEPYTSVSPYSVVSTKPRVQAMPTQVTPKSGVLGVLDPEERIREMVLSRVSEAVSAGLQIKGLKFSMPESYGGKDDLITFEVWLGALLRWLRLSQAVGPLHDGLRLDVLGQCLTDRAAKWYNDEIESPSRSQTDWTFLDAILALFRRFRSDQTALEHFMATRFSRKGGVADFYNELCARPTRLVEMPNDYTFRKLFVNGLPSDILEIMYKHKGVVAEEGTTTELLAAALEAESGTRAYRQMLDSLTRPHVTSATVLAPSTATTSINSRVAENNARKLRSSSRSPRPNTPKATQLDVDKGDSYRTQGHGATSRTHRDSDKSAPRPRPDRKTVVCFACGGSGHYAGDKECPKTGQPRVYAARMMEETDETHNAVDVPPGDQDAGQSGDPEAENNSLSESDEDSPLGPQYESAEEYAEDYELDDDDAEEDNIGPPMRLATMRIAAMRLRPSSNDDDDSENAGTQNEASSSIPIPTHTNGTSGSHSPVGTTPDDGWPTLGAATAAPTWGDAQPAWGEGPTVEWGNYSPPDTTDQPTSWVTPANEWPTAVSPGQANEPRTIEYLDDHLNAVVSAGPGTPLYKMVARESTSREHDIDEAYQNGINVGIQMAQRSLSSAAGQLGATDAYSSGLEFARRALDVLADRPYQSANRADSLSRRSAVDDDEEDLYADLPALIDMPENEQYVTTAPQDPTLPQEESQPADSLHEPQSELNTEPATRAAATTATLGINEYAADDGDSSEVEDISELQIMATRVQKHDGAKPTPK</sequence>
<name>A0ACB8R456_9AGAM</name>
<reference evidence="1" key="1">
    <citation type="submission" date="2021-02" db="EMBL/GenBank/DDBJ databases">
        <authorList>
            <consortium name="DOE Joint Genome Institute"/>
            <person name="Ahrendt S."/>
            <person name="Looney B.P."/>
            <person name="Miyauchi S."/>
            <person name="Morin E."/>
            <person name="Drula E."/>
            <person name="Courty P.E."/>
            <person name="Chicoki N."/>
            <person name="Fauchery L."/>
            <person name="Kohler A."/>
            <person name="Kuo A."/>
            <person name="Labutti K."/>
            <person name="Pangilinan J."/>
            <person name="Lipzen A."/>
            <person name="Riley R."/>
            <person name="Andreopoulos W."/>
            <person name="He G."/>
            <person name="Johnson J."/>
            <person name="Barry K.W."/>
            <person name="Grigoriev I.V."/>
            <person name="Nagy L."/>
            <person name="Hibbett D."/>
            <person name="Henrissat B."/>
            <person name="Matheny P.B."/>
            <person name="Labbe J."/>
            <person name="Martin F."/>
        </authorList>
    </citation>
    <scope>NUCLEOTIDE SEQUENCE</scope>
    <source>
        <strain evidence="1">FP105234-sp</strain>
    </source>
</reference>
<evidence type="ECO:0000313" key="1">
    <source>
        <dbReference type="EMBL" id="KAI0038535.1"/>
    </source>
</evidence>
<proteinExistence type="predicted"/>
<organism evidence="1 2">
    <name type="scientific">Auriscalpium vulgare</name>
    <dbReference type="NCBI Taxonomy" id="40419"/>
    <lineage>
        <taxon>Eukaryota</taxon>
        <taxon>Fungi</taxon>
        <taxon>Dikarya</taxon>
        <taxon>Basidiomycota</taxon>
        <taxon>Agaricomycotina</taxon>
        <taxon>Agaricomycetes</taxon>
        <taxon>Russulales</taxon>
        <taxon>Auriscalpiaceae</taxon>
        <taxon>Auriscalpium</taxon>
    </lineage>
</organism>